<sequence>MAEIVLVDDHPVVRLGLRAVLAEEPDLAVVGEAARVEDAVRAVDLRRPDLVVLDVRLEGRSSGPDLCRTLKELPARPAVLVLTARAAAEEITAMYLAGADSFVDQTMPPDQLVATVRATLEGRRVWVPRPRPAGGRGRPGADRLRERLTPREREVLSLLLQRRTNAEIADTLRLGLPTVKTHVSAVLRKLGLARRLDLFVDVA</sequence>
<dbReference type="Pfam" id="PF00072">
    <property type="entry name" value="Response_reg"/>
    <property type="match status" value="1"/>
</dbReference>
<organism evidence="6 7">
    <name type="scientific">Georgenia daeguensis</name>
    <dbReference type="NCBI Taxonomy" id="908355"/>
    <lineage>
        <taxon>Bacteria</taxon>
        <taxon>Bacillati</taxon>
        <taxon>Actinomycetota</taxon>
        <taxon>Actinomycetes</taxon>
        <taxon>Micrococcales</taxon>
        <taxon>Bogoriellaceae</taxon>
        <taxon>Georgenia</taxon>
    </lineage>
</organism>
<name>A0ABP8EXS3_9MICO</name>
<proteinExistence type="predicted"/>
<dbReference type="CDD" id="cd17535">
    <property type="entry name" value="REC_NarL-like"/>
    <property type="match status" value="1"/>
</dbReference>
<evidence type="ECO:0000313" key="7">
    <source>
        <dbReference type="Proteomes" id="UP001499841"/>
    </source>
</evidence>
<dbReference type="InterPro" id="IPR000792">
    <property type="entry name" value="Tscrpt_reg_LuxR_C"/>
</dbReference>
<dbReference type="SUPFAM" id="SSF52172">
    <property type="entry name" value="CheY-like"/>
    <property type="match status" value="1"/>
</dbReference>
<evidence type="ECO:0000256" key="2">
    <source>
        <dbReference type="ARBA" id="ARBA00023125"/>
    </source>
</evidence>
<dbReference type="PROSITE" id="PS50043">
    <property type="entry name" value="HTH_LUXR_2"/>
    <property type="match status" value="1"/>
</dbReference>
<dbReference type="InterPro" id="IPR016032">
    <property type="entry name" value="Sig_transdc_resp-reg_C-effctor"/>
</dbReference>
<evidence type="ECO:0000259" key="4">
    <source>
        <dbReference type="PROSITE" id="PS50043"/>
    </source>
</evidence>
<accession>A0ABP8EXS3</accession>
<dbReference type="InterPro" id="IPR011006">
    <property type="entry name" value="CheY-like_superfamily"/>
</dbReference>
<dbReference type="PROSITE" id="PS50110">
    <property type="entry name" value="RESPONSE_REGULATORY"/>
    <property type="match status" value="1"/>
</dbReference>
<keyword evidence="2" id="KW-0238">DNA-binding</keyword>
<dbReference type="Proteomes" id="UP001499841">
    <property type="component" value="Unassembled WGS sequence"/>
</dbReference>
<reference evidence="7" key="1">
    <citation type="journal article" date="2019" name="Int. J. Syst. Evol. Microbiol.">
        <title>The Global Catalogue of Microorganisms (GCM) 10K type strain sequencing project: providing services to taxonomists for standard genome sequencing and annotation.</title>
        <authorList>
            <consortium name="The Broad Institute Genomics Platform"/>
            <consortium name="The Broad Institute Genome Sequencing Center for Infectious Disease"/>
            <person name="Wu L."/>
            <person name="Ma J."/>
        </authorList>
    </citation>
    <scope>NUCLEOTIDE SEQUENCE [LARGE SCALE GENOMIC DNA]</scope>
    <source>
        <strain evidence="7">JCM 17459</strain>
    </source>
</reference>
<dbReference type="PRINTS" id="PR00038">
    <property type="entry name" value="HTHLUXR"/>
</dbReference>
<dbReference type="SUPFAM" id="SSF46894">
    <property type="entry name" value="C-terminal effector domain of the bipartite response regulators"/>
    <property type="match status" value="1"/>
</dbReference>
<dbReference type="SMART" id="SM00448">
    <property type="entry name" value="REC"/>
    <property type="match status" value="1"/>
</dbReference>
<evidence type="ECO:0000313" key="6">
    <source>
        <dbReference type="EMBL" id="GAA4288799.1"/>
    </source>
</evidence>
<dbReference type="EMBL" id="BAABBA010000018">
    <property type="protein sequence ID" value="GAA4288799.1"/>
    <property type="molecule type" value="Genomic_DNA"/>
</dbReference>
<keyword evidence="1 3" id="KW-0597">Phosphoprotein</keyword>
<dbReference type="InterPro" id="IPR039420">
    <property type="entry name" value="WalR-like"/>
</dbReference>
<dbReference type="Pfam" id="PF00196">
    <property type="entry name" value="GerE"/>
    <property type="match status" value="1"/>
</dbReference>
<comment type="caution">
    <text evidence="6">The sequence shown here is derived from an EMBL/GenBank/DDBJ whole genome shotgun (WGS) entry which is preliminary data.</text>
</comment>
<keyword evidence="7" id="KW-1185">Reference proteome</keyword>
<dbReference type="InterPro" id="IPR058245">
    <property type="entry name" value="NreC/VraR/RcsB-like_REC"/>
</dbReference>
<feature type="modified residue" description="4-aspartylphosphate" evidence="3">
    <location>
        <position position="54"/>
    </location>
</feature>
<feature type="domain" description="Response regulatory" evidence="5">
    <location>
        <begin position="3"/>
        <end position="120"/>
    </location>
</feature>
<evidence type="ECO:0000259" key="5">
    <source>
        <dbReference type="PROSITE" id="PS50110"/>
    </source>
</evidence>
<gene>
    <name evidence="6" type="ORF">GCM10022262_31590</name>
</gene>
<dbReference type="RefSeq" id="WP_345043213.1">
    <property type="nucleotide sequence ID" value="NZ_BAABBA010000018.1"/>
</dbReference>
<feature type="domain" description="HTH luxR-type" evidence="4">
    <location>
        <begin position="141"/>
        <end position="203"/>
    </location>
</feature>
<dbReference type="Gene3D" id="3.40.50.2300">
    <property type="match status" value="1"/>
</dbReference>
<protein>
    <submittedName>
        <fullName evidence="6">Response regulator transcription factor</fullName>
    </submittedName>
</protein>
<dbReference type="PANTHER" id="PTHR43214">
    <property type="entry name" value="TWO-COMPONENT RESPONSE REGULATOR"/>
    <property type="match status" value="1"/>
</dbReference>
<dbReference type="SMART" id="SM00421">
    <property type="entry name" value="HTH_LUXR"/>
    <property type="match status" value="1"/>
</dbReference>
<dbReference type="CDD" id="cd06170">
    <property type="entry name" value="LuxR_C_like"/>
    <property type="match status" value="1"/>
</dbReference>
<evidence type="ECO:0000256" key="3">
    <source>
        <dbReference type="PROSITE-ProRule" id="PRU00169"/>
    </source>
</evidence>
<dbReference type="InterPro" id="IPR001789">
    <property type="entry name" value="Sig_transdc_resp-reg_receiver"/>
</dbReference>
<evidence type="ECO:0000256" key="1">
    <source>
        <dbReference type="ARBA" id="ARBA00022553"/>
    </source>
</evidence>